<dbReference type="PANTHER" id="PTHR42206">
    <property type="entry name" value="METAL-DEPENDENT HYDROLASE-RELATED"/>
    <property type="match status" value="1"/>
</dbReference>
<sequence length="279" mass="30476">MIPITDNHIHLDRKGKGILAVKEFARAGGTHIVLVSKPSWTLGMEITKPSDYEPVFEETISIAREINRSDIGVTAFPVLGVHPAEITVLSDRVGQTRAEELMIAGLEIAQRFVCENEAIAIKTGRPHYEVSLSVWDASNRIMAYGMTLARDAGCAVQLHTETADAAVIADLAGIAKRSGISPGKVVKHYAPPLIHVFESEGIFPGVLAGKGAIESALTEGSRFMMETDYIDDPERPGAVLGPKTVPRRTLQLIDRFGEEVFWKVHKENPEQVYGIEIVV</sequence>
<dbReference type="Pfam" id="PF01026">
    <property type="entry name" value="TatD_DNase"/>
    <property type="match status" value="1"/>
</dbReference>
<dbReference type="AlphaFoldDB" id="A0A7G9YI19"/>
<dbReference type="GO" id="GO:0016788">
    <property type="term" value="F:hydrolase activity, acting on ester bonds"/>
    <property type="evidence" value="ECO:0007669"/>
    <property type="project" value="InterPro"/>
</dbReference>
<dbReference type="Gene3D" id="3.20.20.140">
    <property type="entry name" value="Metal-dependent hydrolases"/>
    <property type="match status" value="1"/>
</dbReference>
<dbReference type="InterPro" id="IPR001130">
    <property type="entry name" value="TatD-like"/>
</dbReference>
<dbReference type="SUPFAM" id="SSF51556">
    <property type="entry name" value="Metallo-dependent hydrolases"/>
    <property type="match status" value="1"/>
</dbReference>
<dbReference type="EMBL" id="MT631269">
    <property type="protein sequence ID" value="QNO47653.1"/>
    <property type="molecule type" value="Genomic_DNA"/>
</dbReference>
<gene>
    <name evidence="1" type="ORF">MPIGPLOG_00021</name>
</gene>
<evidence type="ECO:0008006" key="2">
    <source>
        <dbReference type="Google" id="ProtNLM"/>
    </source>
</evidence>
<dbReference type="PIRSF" id="PIRSF004961">
    <property type="entry name" value="UCP004961_TatD"/>
    <property type="match status" value="1"/>
</dbReference>
<accession>A0A7G9YI19</accession>
<proteinExistence type="predicted"/>
<dbReference type="InterPro" id="IPR032466">
    <property type="entry name" value="Metal_Hydrolase"/>
</dbReference>
<reference evidence="1" key="1">
    <citation type="submission" date="2020-06" db="EMBL/GenBank/DDBJ databases">
        <title>Unique genomic features of the anaerobic methanotrophic archaea.</title>
        <authorList>
            <person name="Chadwick G.L."/>
            <person name="Skennerton C.T."/>
            <person name="Laso-Perez R."/>
            <person name="Leu A.O."/>
            <person name="Speth D.R."/>
            <person name="Yu H."/>
            <person name="Morgan-Lang C."/>
            <person name="Hatzenpichler R."/>
            <person name="Goudeau D."/>
            <person name="Malmstrom R."/>
            <person name="Brazelton W.J."/>
            <person name="Woyke T."/>
            <person name="Hallam S.J."/>
            <person name="Tyson G.W."/>
            <person name="Wegener G."/>
            <person name="Boetius A."/>
            <person name="Orphan V."/>
        </authorList>
    </citation>
    <scope>NUCLEOTIDE SEQUENCE</scope>
</reference>
<dbReference type="InterPro" id="IPR011589">
    <property type="entry name" value="UCP004961"/>
</dbReference>
<name>A0A7G9YI19_9EURY</name>
<protein>
    <recommendedName>
        <fullName evidence="2">Metal-dependent hydrolase</fullName>
    </recommendedName>
</protein>
<organism evidence="1">
    <name type="scientific">Candidatus Methanogaster sp. ANME-2c ERB4</name>
    <dbReference type="NCBI Taxonomy" id="2759911"/>
    <lineage>
        <taxon>Archaea</taxon>
        <taxon>Methanobacteriati</taxon>
        <taxon>Methanobacteriota</taxon>
        <taxon>Stenosarchaea group</taxon>
        <taxon>Methanomicrobia</taxon>
        <taxon>Methanosarcinales</taxon>
        <taxon>ANME-2 cluster</taxon>
        <taxon>Candidatus Methanogasteraceae</taxon>
        <taxon>Candidatus Methanogaster</taxon>
    </lineage>
</organism>
<dbReference type="PANTHER" id="PTHR42206:SF1">
    <property type="entry name" value="METAL-DEPENDENT HYDROLASE"/>
    <property type="match status" value="1"/>
</dbReference>
<evidence type="ECO:0000313" key="1">
    <source>
        <dbReference type="EMBL" id="QNO47653.1"/>
    </source>
</evidence>